<comment type="caution">
    <text evidence="7">The sequence shown here is derived from an EMBL/GenBank/DDBJ whole genome shotgun (WGS) entry which is preliminary data.</text>
</comment>
<keyword evidence="3" id="KW-0808">Transferase</keyword>
<dbReference type="PROSITE" id="PS00092">
    <property type="entry name" value="N6_MTASE"/>
    <property type="match status" value="1"/>
</dbReference>
<dbReference type="InterPro" id="IPR050953">
    <property type="entry name" value="N4_N6_ade-DNA_methylase"/>
</dbReference>
<evidence type="ECO:0000256" key="2">
    <source>
        <dbReference type="ARBA" id="ARBA00022603"/>
    </source>
</evidence>
<protein>
    <recommendedName>
        <fullName evidence="1">site-specific DNA-methyltransferase (adenine-specific)</fullName>
        <ecNumber evidence="1">2.1.1.72</ecNumber>
    </recommendedName>
</protein>
<evidence type="ECO:0000256" key="5">
    <source>
        <dbReference type="ARBA" id="ARBA00047942"/>
    </source>
</evidence>
<dbReference type="Gene3D" id="3.40.50.150">
    <property type="entry name" value="Vaccinia Virus protein VP39"/>
    <property type="match status" value="1"/>
</dbReference>
<dbReference type="AlphaFoldDB" id="A0A0R2GX63"/>
<dbReference type="PANTHER" id="PTHR33841">
    <property type="entry name" value="DNA METHYLTRANSFERASE YEEA-RELATED"/>
    <property type="match status" value="1"/>
</dbReference>
<dbReference type="InterPro" id="IPR002052">
    <property type="entry name" value="DNA_methylase_N6_adenine_CS"/>
</dbReference>
<evidence type="ECO:0000256" key="4">
    <source>
        <dbReference type="ARBA" id="ARBA00022691"/>
    </source>
</evidence>
<evidence type="ECO:0000313" key="7">
    <source>
        <dbReference type="EMBL" id="KRN43958.1"/>
    </source>
</evidence>
<keyword evidence="2" id="KW-0489">Methyltransferase</keyword>
<dbReference type="SUPFAM" id="SSF53335">
    <property type="entry name" value="S-adenosyl-L-methionine-dependent methyltransferases"/>
    <property type="match status" value="1"/>
</dbReference>
<gene>
    <name evidence="7" type="ORF">IV41_GL000995</name>
</gene>
<dbReference type="PANTHER" id="PTHR33841:SF1">
    <property type="entry name" value="DNA METHYLTRANSFERASE A"/>
    <property type="match status" value="1"/>
</dbReference>
<evidence type="ECO:0000256" key="3">
    <source>
        <dbReference type="ARBA" id="ARBA00022679"/>
    </source>
</evidence>
<organism evidence="7 8">
    <name type="scientific">Limosilactobacillus ingluviei</name>
    <dbReference type="NCBI Taxonomy" id="148604"/>
    <lineage>
        <taxon>Bacteria</taxon>
        <taxon>Bacillati</taxon>
        <taxon>Bacillota</taxon>
        <taxon>Bacilli</taxon>
        <taxon>Lactobacillales</taxon>
        <taxon>Lactobacillaceae</taxon>
        <taxon>Limosilactobacillus</taxon>
    </lineage>
</organism>
<evidence type="ECO:0000259" key="6">
    <source>
        <dbReference type="Pfam" id="PF07669"/>
    </source>
</evidence>
<dbReference type="PATRIC" id="fig|148604.4.peg.1035"/>
<dbReference type="GO" id="GO:0032259">
    <property type="term" value="P:methylation"/>
    <property type="evidence" value="ECO:0007669"/>
    <property type="project" value="UniProtKB-KW"/>
</dbReference>
<dbReference type="EC" id="2.1.1.72" evidence="1"/>
<sequence>MFRKELTTHFLSVVAFYRKKLSELITGSDLKNELEPLLYDNAKIYLHHSDLNNLIQEDSYTSSLAVVVDTLILRQLMRRFLEGYYGPKAFEVNDIALGVGSGTMDEAIQQAVDINSHLGDEQSFKKLNRKPNPIQEIDLFEDLFNDDEIEQTSNVNIKAGKKEEIAELTKLATEQFRLAYHGDLFAGSVAEVTNKIDARMAEEFPEIIAKLWADTASGNYSFRYQDMPPEALEKQYEESMSKDIQIKLDDENQNPIVFYGDDKKEQKDKGAYYTDQRFVNYMVNQTVNVEFEKRFDAIKAALDNNDSAQIIATLDHLLDLKVADFTAGGGSFLRGAFLKLAGKYELLTTLNLPDDIVKRYPMLAASADGQYQWEKYVLEHMIYGVDIDYKAIIIASLTLTLSSLENHPHDTKLPELIGRTLIHQNTLINAVPYYKREEAFTPLKKDIAKLRQLKQTDFSAFEQLRKELQTKVMKYAGPVAKYAEVLHIEAIELNLPEVFFEADGTLKPHGGMDVIIGNPPWEVWKPNSDEFFGPYDAGYLKLGKQKKLARQKELIAKFPTLDRKWQEENDRNKLGSIFFRSDDAFRYQSWVVGGRKTSADLNLYKVALERFAQLLSGQGRLSVLVPDNLVTDAGSTGLRHMLFEHYQVEEFLSFDNGKGIFPAVHRSYKFAVLTVNSEHPQTDQFKAFFYQQSLDALVNNDRKLTYQLATIRQMDAERLALFEAQSQEELDLYLKLRLRYPALRDTGLLKFGNDFHKTNDSSLFVPYTGAENELLLYEGKTMNQFKLLSPEQFSELSPATPVQAVDLNVQRVKQKVKDRYHEYRIVHRSIGRATDTRTMIATLLPPHKTFTHSLFGQINIEIDLKFKLFALGFLNSYPIDYVLRHMVTTNISQIYVKQLPIPQINDVADADNLVQITKELLLENKGMYPDLDNLVPGDDYRGWQHDDLIAELNARIMLDFDLTREEVVYLMKSFESAKHAKKVKEETQRIIDVYDRLVEERNHD</sequence>
<dbReference type="EMBL" id="JQBA01000027">
    <property type="protein sequence ID" value="KRN43958.1"/>
    <property type="molecule type" value="Genomic_DNA"/>
</dbReference>
<dbReference type="GO" id="GO:0003676">
    <property type="term" value="F:nucleic acid binding"/>
    <property type="evidence" value="ECO:0007669"/>
    <property type="project" value="InterPro"/>
</dbReference>
<dbReference type="InterPro" id="IPR011639">
    <property type="entry name" value="MethylTrfase_TaqI-like_dom"/>
</dbReference>
<evidence type="ECO:0000313" key="8">
    <source>
        <dbReference type="Proteomes" id="UP000051639"/>
    </source>
</evidence>
<name>A0A0R2GX63_9LACO</name>
<dbReference type="Pfam" id="PF07669">
    <property type="entry name" value="Eco57I"/>
    <property type="match status" value="1"/>
</dbReference>
<comment type="catalytic activity">
    <reaction evidence="5">
        <text>a 2'-deoxyadenosine in DNA + S-adenosyl-L-methionine = an N(6)-methyl-2'-deoxyadenosine in DNA + S-adenosyl-L-homocysteine + H(+)</text>
        <dbReference type="Rhea" id="RHEA:15197"/>
        <dbReference type="Rhea" id="RHEA-COMP:12418"/>
        <dbReference type="Rhea" id="RHEA-COMP:12419"/>
        <dbReference type="ChEBI" id="CHEBI:15378"/>
        <dbReference type="ChEBI" id="CHEBI:57856"/>
        <dbReference type="ChEBI" id="CHEBI:59789"/>
        <dbReference type="ChEBI" id="CHEBI:90615"/>
        <dbReference type="ChEBI" id="CHEBI:90616"/>
        <dbReference type="EC" id="2.1.1.72"/>
    </reaction>
</comment>
<dbReference type="GO" id="GO:0006304">
    <property type="term" value="P:DNA modification"/>
    <property type="evidence" value="ECO:0007669"/>
    <property type="project" value="InterPro"/>
</dbReference>
<dbReference type="GO" id="GO:0009007">
    <property type="term" value="F:site-specific DNA-methyltransferase (adenine-specific) activity"/>
    <property type="evidence" value="ECO:0007669"/>
    <property type="project" value="UniProtKB-EC"/>
</dbReference>
<feature type="domain" description="Type II methyltransferase M.TaqI-like" evidence="6">
    <location>
        <begin position="381"/>
        <end position="536"/>
    </location>
</feature>
<keyword evidence="8" id="KW-1185">Reference proteome</keyword>
<accession>A0A0R2GX63</accession>
<evidence type="ECO:0000256" key="1">
    <source>
        <dbReference type="ARBA" id="ARBA00011900"/>
    </source>
</evidence>
<reference evidence="7 8" key="1">
    <citation type="journal article" date="2015" name="Genome Announc.">
        <title>Expanding the biotechnology potential of lactobacilli through comparative genomics of 213 strains and associated genera.</title>
        <authorList>
            <person name="Sun Z."/>
            <person name="Harris H.M."/>
            <person name="McCann A."/>
            <person name="Guo C."/>
            <person name="Argimon S."/>
            <person name="Zhang W."/>
            <person name="Yang X."/>
            <person name="Jeffery I.B."/>
            <person name="Cooney J.C."/>
            <person name="Kagawa T.F."/>
            <person name="Liu W."/>
            <person name="Song Y."/>
            <person name="Salvetti E."/>
            <person name="Wrobel A."/>
            <person name="Rasinkangas P."/>
            <person name="Parkhill J."/>
            <person name="Rea M.C."/>
            <person name="O'Sullivan O."/>
            <person name="Ritari J."/>
            <person name="Douillard F.P."/>
            <person name="Paul Ross R."/>
            <person name="Yang R."/>
            <person name="Briner A.E."/>
            <person name="Felis G.E."/>
            <person name="de Vos W.M."/>
            <person name="Barrangou R."/>
            <person name="Klaenhammer T.R."/>
            <person name="Caufield P.W."/>
            <person name="Cui Y."/>
            <person name="Zhang H."/>
            <person name="O'Toole P.W."/>
        </authorList>
    </citation>
    <scope>NUCLEOTIDE SEQUENCE [LARGE SCALE GENOMIC DNA]</scope>
    <source>
        <strain evidence="7 8">DSM 14792</strain>
    </source>
</reference>
<dbReference type="InterPro" id="IPR029063">
    <property type="entry name" value="SAM-dependent_MTases_sf"/>
</dbReference>
<proteinExistence type="predicted"/>
<dbReference type="Proteomes" id="UP000051639">
    <property type="component" value="Unassembled WGS sequence"/>
</dbReference>
<keyword evidence="4" id="KW-0949">S-adenosyl-L-methionine</keyword>